<proteinExistence type="predicted"/>
<protein>
    <submittedName>
        <fullName evidence="1">Uncharacterized protein</fullName>
    </submittedName>
</protein>
<name>A0A5B7ED22_PORTR</name>
<dbReference type="Proteomes" id="UP000324222">
    <property type="component" value="Unassembled WGS sequence"/>
</dbReference>
<organism evidence="1 2">
    <name type="scientific">Portunus trituberculatus</name>
    <name type="common">Swimming crab</name>
    <name type="synonym">Neptunus trituberculatus</name>
    <dbReference type="NCBI Taxonomy" id="210409"/>
    <lineage>
        <taxon>Eukaryota</taxon>
        <taxon>Metazoa</taxon>
        <taxon>Ecdysozoa</taxon>
        <taxon>Arthropoda</taxon>
        <taxon>Crustacea</taxon>
        <taxon>Multicrustacea</taxon>
        <taxon>Malacostraca</taxon>
        <taxon>Eumalacostraca</taxon>
        <taxon>Eucarida</taxon>
        <taxon>Decapoda</taxon>
        <taxon>Pleocyemata</taxon>
        <taxon>Brachyura</taxon>
        <taxon>Eubrachyura</taxon>
        <taxon>Portunoidea</taxon>
        <taxon>Portunidae</taxon>
        <taxon>Portuninae</taxon>
        <taxon>Portunus</taxon>
    </lineage>
</organism>
<sequence length="120" mass="13764">MIPYNTAHSHLLSDQCFKKCVTQGQSLLYYVHKDLLPFTHTKSQYFWDILAQQDALQHKGGQGVGDSDYKGDEVENLMEYDEEHLSIMRIICSVSMSCRKSSPYLYNRTASPEIGTNEHT</sequence>
<reference evidence="1 2" key="1">
    <citation type="submission" date="2019-05" db="EMBL/GenBank/DDBJ databases">
        <title>Another draft genome of Portunus trituberculatus and its Hox gene families provides insights of decapod evolution.</title>
        <authorList>
            <person name="Jeong J.-H."/>
            <person name="Song I."/>
            <person name="Kim S."/>
            <person name="Choi T."/>
            <person name="Kim D."/>
            <person name="Ryu S."/>
            <person name="Kim W."/>
        </authorList>
    </citation>
    <scope>NUCLEOTIDE SEQUENCE [LARGE SCALE GENOMIC DNA]</scope>
    <source>
        <tissue evidence="1">Muscle</tissue>
    </source>
</reference>
<gene>
    <name evidence="1" type="ORF">E2C01_024696</name>
</gene>
<evidence type="ECO:0000313" key="2">
    <source>
        <dbReference type="Proteomes" id="UP000324222"/>
    </source>
</evidence>
<dbReference type="EMBL" id="VSRR010002429">
    <property type="protein sequence ID" value="MPC31408.1"/>
    <property type="molecule type" value="Genomic_DNA"/>
</dbReference>
<evidence type="ECO:0000313" key="1">
    <source>
        <dbReference type="EMBL" id="MPC31408.1"/>
    </source>
</evidence>
<keyword evidence="2" id="KW-1185">Reference proteome</keyword>
<dbReference type="AlphaFoldDB" id="A0A5B7ED22"/>
<comment type="caution">
    <text evidence="1">The sequence shown here is derived from an EMBL/GenBank/DDBJ whole genome shotgun (WGS) entry which is preliminary data.</text>
</comment>
<accession>A0A5B7ED22</accession>